<proteinExistence type="predicted"/>
<dbReference type="InterPro" id="IPR012547">
    <property type="entry name" value="PDDEXK_9"/>
</dbReference>
<dbReference type="InterPro" id="IPR027417">
    <property type="entry name" value="P-loop_NTPase"/>
</dbReference>
<reference evidence="2" key="1">
    <citation type="submission" date="2019-01" db="EMBL/GenBank/DDBJ databases">
        <authorList>
            <consortium name="Genoscope - CEA"/>
            <person name="William W."/>
        </authorList>
    </citation>
    <scope>NUCLEOTIDE SEQUENCE</scope>
    <source>
        <strain evidence="2">CR-1</strain>
    </source>
</reference>
<dbReference type="Gene3D" id="3.40.50.300">
    <property type="entry name" value="P-loop containing nucleotide triphosphate hydrolases"/>
    <property type="match status" value="1"/>
</dbReference>
<gene>
    <name evidence="2" type="ORF">EPICR_20081</name>
</gene>
<dbReference type="Pfam" id="PF08011">
    <property type="entry name" value="PDDEXK_9"/>
    <property type="match status" value="1"/>
</dbReference>
<evidence type="ECO:0000313" key="2">
    <source>
        <dbReference type="EMBL" id="VEN73616.1"/>
    </source>
</evidence>
<evidence type="ECO:0000259" key="1">
    <source>
        <dbReference type="Pfam" id="PF09820"/>
    </source>
</evidence>
<name>A0A484HEI2_9BACT</name>
<dbReference type="EMBL" id="CAACVI010000012">
    <property type="protein sequence ID" value="VEN73616.1"/>
    <property type="molecule type" value="Genomic_DNA"/>
</dbReference>
<feature type="domain" description="AAA-ATPase-like" evidence="1">
    <location>
        <begin position="6"/>
        <end position="231"/>
    </location>
</feature>
<dbReference type="InterPro" id="IPR018631">
    <property type="entry name" value="AAA-ATPase-like_dom"/>
</dbReference>
<dbReference type="Pfam" id="PF09820">
    <property type="entry name" value="AAA-ATPase_like"/>
    <property type="match status" value="1"/>
</dbReference>
<dbReference type="AlphaFoldDB" id="A0A484HEI2"/>
<protein>
    <submittedName>
        <fullName evidence="2">PD-(D/E)XK nuclease superfamily protein</fullName>
    </submittedName>
</protein>
<sequence length="556" mass="64064">MKKLSIGISDFRELREEDRYFVDKSLFIQDIIDEDARVVLLPRPRRFGKTLNLSMLRYFFEKTGEKDRIRTLFHGLSVEKEPVFEKHLCAYPVIHLSFKDVKSLQFEDALKTIKLLISKEFGRLGYLRQSEALTDIQKSRFDDILAMKAETHVFEASLGDLSQYLYHFHNKKPLILIDEYDTPIHVGHSEGYYKEIIAFFRSFLGAGLKDNPYIFKGVLTGILRVAKESIFSGINNLAVYTILREEYRERFGFSENEVSALMEACGAKDRMEDVRRWYDGYLFGGKTVYNPWSILNFASSKDKVCRPYWANTSSNDLIKSLVKGAPHAVREGIQDILNDVPVESRIEENIVFEDLPKDEVAVYNFFLFCGYLKAFDPKRVDHEDHRSLLAPNLEVRQIFKHAVMKWINESYESHKLKEMLKAVTTGDAGVFETLLGDFVAETLSYFDTAGKNVEKVYQAFILGLLVNLAADYEIASEKESGFGRYDISVIPKDPDKTALILELKTIRPGETKDEALESAVSQIEERKYETALIQRGIQDIRKWGVVFDGKRVWVRG</sequence>
<dbReference type="PANTHER" id="PTHR34825:SF1">
    <property type="entry name" value="AAA-ATPASE-LIKE DOMAIN-CONTAINING PROTEIN"/>
    <property type="match status" value="1"/>
</dbReference>
<organism evidence="2">
    <name type="scientific">uncultured Desulfobacteraceae bacterium</name>
    <dbReference type="NCBI Taxonomy" id="218296"/>
    <lineage>
        <taxon>Bacteria</taxon>
        <taxon>Pseudomonadati</taxon>
        <taxon>Thermodesulfobacteriota</taxon>
        <taxon>Desulfobacteria</taxon>
        <taxon>Desulfobacterales</taxon>
        <taxon>Desulfobacteraceae</taxon>
        <taxon>environmental samples</taxon>
    </lineage>
</organism>
<accession>A0A484HEI2</accession>
<dbReference type="PANTHER" id="PTHR34825">
    <property type="entry name" value="CONSERVED PROTEIN, WITH A WEAK D-GALACTARATE DEHYDRATASE/ALTRONATE HYDROLASE DOMAIN"/>
    <property type="match status" value="1"/>
</dbReference>